<dbReference type="EMBL" id="QRVP01000002">
    <property type="protein sequence ID" value="RGS57000.1"/>
    <property type="molecule type" value="Genomic_DNA"/>
</dbReference>
<dbReference type="Proteomes" id="UP000285283">
    <property type="component" value="Unassembled WGS sequence"/>
</dbReference>
<evidence type="ECO:0000313" key="1">
    <source>
        <dbReference type="EMBL" id="RGS57000.1"/>
    </source>
</evidence>
<proteinExistence type="predicted"/>
<dbReference type="AlphaFoldDB" id="A0A412JW82"/>
<comment type="caution">
    <text evidence="1">The sequence shown here is derived from an EMBL/GenBank/DDBJ whole genome shotgun (WGS) entry which is preliminary data.</text>
</comment>
<evidence type="ECO:0000313" key="2">
    <source>
        <dbReference type="Proteomes" id="UP000285283"/>
    </source>
</evidence>
<gene>
    <name evidence="1" type="ORF">DWX87_02955</name>
</gene>
<dbReference type="RefSeq" id="WP_117878020.1">
    <property type="nucleotide sequence ID" value="NZ_QRVP01000002.1"/>
</dbReference>
<protein>
    <submittedName>
        <fullName evidence="1">Uncharacterized protein</fullName>
    </submittedName>
</protein>
<organism evidence="1 2">
    <name type="scientific">Bacteroides uniformis</name>
    <dbReference type="NCBI Taxonomy" id="820"/>
    <lineage>
        <taxon>Bacteria</taxon>
        <taxon>Pseudomonadati</taxon>
        <taxon>Bacteroidota</taxon>
        <taxon>Bacteroidia</taxon>
        <taxon>Bacteroidales</taxon>
        <taxon>Bacteroidaceae</taxon>
        <taxon>Bacteroides</taxon>
    </lineage>
</organism>
<reference evidence="1 2" key="1">
    <citation type="submission" date="2018-08" db="EMBL/GenBank/DDBJ databases">
        <title>A genome reference for cultivated species of the human gut microbiota.</title>
        <authorList>
            <person name="Zou Y."/>
            <person name="Xue W."/>
            <person name="Luo G."/>
        </authorList>
    </citation>
    <scope>NUCLEOTIDE SEQUENCE [LARGE SCALE GENOMIC DNA]</scope>
    <source>
        <strain evidence="1 2">AF21-53</strain>
    </source>
</reference>
<sequence length="93" mass="10502">MAKGNIKLVEMHLDEQALAVVKEYAKAQAKVDALIAVKADAGFNKEFFEEALNDEEIKKTYSRNYNLLYNALTKGNTPKEAKPKPSIFKKLKK</sequence>
<accession>A0A412JW82</accession>
<name>A0A412JW82_BACUN</name>